<sequence>MDNLARQEQDPTMFQEMGVVVEIERECFWVAVGDSRYRAQKAAGCLLYPEVEDKVLVVSSSAGECYILSVLERTKSTRNRLLFDGDTELLSPNGNLQLAGKQGVNVTSPSQIRIVSTNLQVVAEQSECSISHLSYIGNFLEGKVALVKLMAGKMESIFDCLRQKVKRSYREVEDIDQLKAGKIDYNAERLMSLRGKYSVVTAKENIKIDGKMIHMG</sequence>
<dbReference type="STRING" id="1167006.UWK_02695"/>
<dbReference type="EMBL" id="CP003985">
    <property type="protein sequence ID" value="AGF79231.1"/>
    <property type="molecule type" value="Genomic_DNA"/>
</dbReference>
<dbReference type="Pfam" id="PF12059">
    <property type="entry name" value="DUF3540"/>
    <property type="match status" value="1"/>
</dbReference>
<reference evidence="2" key="1">
    <citation type="journal article" date="2013" name="Stand. Genomic Sci.">
        <title>Complete genome sequence of Desulfocapsa sulfexigens, a marine deltaproteobacterium specialized in disproportionating inorganic sulfur compounds.</title>
        <authorList>
            <person name="Finster K.W."/>
            <person name="Kjeldsen K.U."/>
            <person name="Kube M."/>
            <person name="Reinhardt R."/>
            <person name="Mussmann M."/>
            <person name="Amann R."/>
            <person name="Schreiber L."/>
        </authorList>
    </citation>
    <scope>NUCLEOTIDE SEQUENCE [LARGE SCALE GENOMIC DNA]</scope>
    <source>
        <strain evidence="2">DSM 10523 / SB164P1</strain>
    </source>
</reference>
<name>M1PS90_DESSD</name>
<dbReference type="KEGG" id="dsf:UWK_02695"/>
<evidence type="ECO:0000313" key="1">
    <source>
        <dbReference type="EMBL" id="AGF79231.1"/>
    </source>
</evidence>
<evidence type="ECO:0008006" key="3">
    <source>
        <dbReference type="Google" id="ProtNLM"/>
    </source>
</evidence>
<evidence type="ECO:0000313" key="2">
    <source>
        <dbReference type="Proteomes" id="UP000011721"/>
    </source>
</evidence>
<dbReference type="AlphaFoldDB" id="M1PS90"/>
<dbReference type="InterPro" id="IPR021927">
    <property type="entry name" value="DUF3540"/>
</dbReference>
<dbReference type="Proteomes" id="UP000011721">
    <property type="component" value="Chromosome"/>
</dbReference>
<protein>
    <recommendedName>
        <fullName evidence="3">DUF3540 domain-containing protein</fullName>
    </recommendedName>
</protein>
<dbReference type="HOGENOM" id="CLU_102202_0_0_7"/>
<proteinExistence type="predicted"/>
<dbReference type="RefSeq" id="WP_015404917.1">
    <property type="nucleotide sequence ID" value="NC_020304.1"/>
</dbReference>
<organism evidence="1 2">
    <name type="scientific">Desulfocapsa sulfexigens (strain DSM 10523 / SB164P1)</name>
    <dbReference type="NCBI Taxonomy" id="1167006"/>
    <lineage>
        <taxon>Bacteria</taxon>
        <taxon>Pseudomonadati</taxon>
        <taxon>Thermodesulfobacteriota</taxon>
        <taxon>Desulfobulbia</taxon>
        <taxon>Desulfobulbales</taxon>
        <taxon>Desulfocapsaceae</taxon>
        <taxon>Desulfocapsa</taxon>
    </lineage>
</organism>
<keyword evidence="2" id="KW-1185">Reference proteome</keyword>
<dbReference type="eggNOG" id="ENOG50333C0">
    <property type="taxonomic scope" value="Bacteria"/>
</dbReference>
<gene>
    <name evidence="1" type="ordered locus">UWK_02695</name>
</gene>
<accession>M1PS90</accession>